<dbReference type="AlphaFoldDB" id="A0A163UJ79"/>
<dbReference type="Proteomes" id="UP000076563">
    <property type="component" value="Unassembled WGS sequence"/>
</dbReference>
<dbReference type="OrthoDB" id="4453618at2"/>
<feature type="transmembrane region" description="Helical" evidence="1">
    <location>
        <begin position="42"/>
        <end position="60"/>
    </location>
</feature>
<comment type="caution">
    <text evidence="3">The sequence shown here is derived from an EMBL/GenBank/DDBJ whole genome shotgun (WGS) entry which is preliminary data.</text>
</comment>
<dbReference type="RefSeq" id="WP_063187023.1">
    <property type="nucleotide sequence ID" value="NZ_LQRA01000093.1"/>
</dbReference>
<dbReference type="GO" id="GO:0004175">
    <property type="term" value="F:endopeptidase activity"/>
    <property type="evidence" value="ECO:0007669"/>
    <property type="project" value="UniProtKB-ARBA"/>
</dbReference>
<feature type="transmembrane region" description="Helical" evidence="1">
    <location>
        <begin position="167"/>
        <end position="188"/>
    </location>
</feature>
<keyword evidence="1" id="KW-0472">Membrane</keyword>
<accession>A0A163UJ79</accession>
<dbReference type="eggNOG" id="COG1266">
    <property type="taxonomic scope" value="Bacteria"/>
</dbReference>
<proteinExistence type="predicted"/>
<dbReference type="EMBL" id="LQRA01000093">
    <property type="protein sequence ID" value="KZE73400.1"/>
    <property type="molecule type" value="Genomic_DNA"/>
</dbReference>
<dbReference type="GO" id="GO:0080120">
    <property type="term" value="P:CAAX-box protein maturation"/>
    <property type="evidence" value="ECO:0007669"/>
    <property type="project" value="UniProtKB-ARBA"/>
</dbReference>
<gene>
    <name evidence="3" type="ORF">AV654_32500</name>
</gene>
<keyword evidence="4" id="KW-1185">Reference proteome</keyword>
<organism evidence="3 4">
    <name type="scientific">Paenibacillus elgii</name>
    <dbReference type="NCBI Taxonomy" id="189691"/>
    <lineage>
        <taxon>Bacteria</taxon>
        <taxon>Bacillati</taxon>
        <taxon>Bacillota</taxon>
        <taxon>Bacilli</taxon>
        <taxon>Bacillales</taxon>
        <taxon>Paenibacillaceae</taxon>
        <taxon>Paenibacillus</taxon>
    </lineage>
</organism>
<evidence type="ECO:0000259" key="2">
    <source>
        <dbReference type="Pfam" id="PF02517"/>
    </source>
</evidence>
<dbReference type="STRING" id="1007103.GCA_000213315_01118"/>
<dbReference type="Pfam" id="PF02517">
    <property type="entry name" value="Rce1-like"/>
    <property type="match status" value="1"/>
</dbReference>
<feature type="transmembrane region" description="Helical" evidence="1">
    <location>
        <begin position="119"/>
        <end position="140"/>
    </location>
</feature>
<evidence type="ECO:0000313" key="3">
    <source>
        <dbReference type="EMBL" id="KZE73400.1"/>
    </source>
</evidence>
<name>A0A163UJ79_9BACL</name>
<protein>
    <recommendedName>
        <fullName evidence="2">CAAX prenyl protease 2/Lysostaphin resistance protein A-like domain-containing protein</fullName>
    </recommendedName>
</protein>
<feature type="transmembrane region" description="Helical" evidence="1">
    <location>
        <begin position="80"/>
        <end position="99"/>
    </location>
</feature>
<keyword evidence="1" id="KW-0812">Transmembrane</keyword>
<evidence type="ECO:0000256" key="1">
    <source>
        <dbReference type="SAM" id="Phobius"/>
    </source>
</evidence>
<feature type="domain" description="CAAX prenyl protease 2/Lysostaphin resistance protein A-like" evidence="2">
    <location>
        <begin position="118"/>
        <end position="206"/>
    </location>
</feature>
<reference evidence="4" key="1">
    <citation type="submission" date="2016-01" db="EMBL/GenBank/DDBJ databases">
        <title>Draft genome of Chromobacterium sp. F49.</title>
        <authorList>
            <person name="Hong K.W."/>
        </authorList>
    </citation>
    <scope>NUCLEOTIDE SEQUENCE [LARGE SCALE GENOMIC DNA]</scope>
    <source>
        <strain evidence="4">M63</strain>
    </source>
</reference>
<keyword evidence="1" id="KW-1133">Transmembrane helix</keyword>
<feature type="transmembrane region" description="Helical" evidence="1">
    <location>
        <begin position="9"/>
        <end position="30"/>
    </location>
</feature>
<evidence type="ECO:0000313" key="4">
    <source>
        <dbReference type="Proteomes" id="UP000076563"/>
    </source>
</evidence>
<dbReference type="InterPro" id="IPR003675">
    <property type="entry name" value="Rce1/LyrA-like_dom"/>
</dbReference>
<sequence>MKSEAKIRLLLLVSILLITIFPLIVNSVYLFAGAKSGTHPNFIYSILWEGLSLSLLYFVLHRQGRSLKDIGFAFRKTDIFHGVLLYLVLYFVVIIAVTISPSFSQAPQNVDFLRTKMTVSYFAFIVINPFFEELIVRAYTMTELSFLIKKEEIIVLASTIIQTSYHLYQGLIPALYTGIVFFVFSIYFAKTRKVVPVIMVHLLLDLTAISQLGKS</sequence>